<protein>
    <submittedName>
        <fullName evidence="1">Uncharacterized protein</fullName>
    </submittedName>
</protein>
<evidence type="ECO:0000313" key="1">
    <source>
        <dbReference type="EMBL" id="GBP74707.1"/>
    </source>
</evidence>
<comment type="caution">
    <text evidence="1">The sequence shown here is derived from an EMBL/GenBank/DDBJ whole genome shotgun (WGS) entry which is preliminary data.</text>
</comment>
<dbReference type="AlphaFoldDB" id="A0A4C1YJZ0"/>
<reference evidence="1 2" key="1">
    <citation type="journal article" date="2019" name="Commun. Biol.">
        <title>The bagworm genome reveals a unique fibroin gene that provides high tensile strength.</title>
        <authorList>
            <person name="Kono N."/>
            <person name="Nakamura H."/>
            <person name="Ohtoshi R."/>
            <person name="Tomita M."/>
            <person name="Numata K."/>
            <person name="Arakawa K."/>
        </authorList>
    </citation>
    <scope>NUCLEOTIDE SEQUENCE [LARGE SCALE GENOMIC DNA]</scope>
</reference>
<gene>
    <name evidence="1" type="ORF">EVAR_103540_1</name>
</gene>
<name>A0A4C1YJZ0_EUMVA</name>
<proteinExistence type="predicted"/>
<dbReference type="Proteomes" id="UP000299102">
    <property type="component" value="Unassembled WGS sequence"/>
</dbReference>
<sequence length="178" mass="20383">MKLIFCSKSVNVYAAIFYCDKHDKFLAPSIGQAARDVRQYGLVWATHVEFYVVVQTKMIFRCQLCSGGRSALARHSQRSQTTRTRTRLRSRFSVRSVLRSRWIVSYEWKNCPENGSRRSGNRRLGRRYKKKSEAPFSRRVMSVFLSCLTNGLFLQAKLAATSVHGAPSGRASWYPGDC</sequence>
<organism evidence="1 2">
    <name type="scientific">Eumeta variegata</name>
    <name type="common">Bagworm moth</name>
    <name type="synonym">Eumeta japonica</name>
    <dbReference type="NCBI Taxonomy" id="151549"/>
    <lineage>
        <taxon>Eukaryota</taxon>
        <taxon>Metazoa</taxon>
        <taxon>Ecdysozoa</taxon>
        <taxon>Arthropoda</taxon>
        <taxon>Hexapoda</taxon>
        <taxon>Insecta</taxon>
        <taxon>Pterygota</taxon>
        <taxon>Neoptera</taxon>
        <taxon>Endopterygota</taxon>
        <taxon>Lepidoptera</taxon>
        <taxon>Glossata</taxon>
        <taxon>Ditrysia</taxon>
        <taxon>Tineoidea</taxon>
        <taxon>Psychidae</taxon>
        <taxon>Oiketicinae</taxon>
        <taxon>Eumeta</taxon>
    </lineage>
</organism>
<dbReference type="EMBL" id="BGZK01001219">
    <property type="protein sequence ID" value="GBP74707.1"/>
    <property type="molecule type" value="Genomic_DNA"/>
</dbReference>
<accession>A0A4C1YJZ0</accession>
<keyword evidence="2" id="KW-1185">Reference proteome</keyword>
<evidence type="ECO:0000313" key="2">
    <source>
        <dbReference type="Proteomes" id="UP000299102"/>
    </source>
</evidence>